<gene>
    <name evidence="1" type="ORF">CGLO_01584</name>
</gene>
<sequence>MPSGSNTGPEASWSITQSECVMCANVVSAAFGISMTAVKGGDLIINVTWQDCVVGAELGEAFVANLERWLTSGEVLALRRLGAELLVTQFSKEVVAWQARDEAMHNWV</sequence>
<dbReference type="STRING" id="1237896.T0MB55"/>
<comment type="caution">
    <text evidence="1">The sequence shown here is derived from an EMBL/GenBank/DDBJ whole genome shotgun (WGS) entry which is preliminary data.</text>
</comment>
<proteinExistence type="predicted"/>
<evidence type="ECO:0000313" key="2">
    <source>
        <dbReference type="Proteomes" id="UP000015530"/>
    </source>
</evidence>
<reference evidence="2" key="1">
    <citation type="journal article" date="2013" name="Mol. Plant Microbe Interact.">
        <title>Global aspects of pacC regulation of pathogenicity genes in Colletotrichum gloeosporioides as revealed by transcriptome analysis.</title>
        <authorList>
            <person name="Alkan N."/>
            <person name="Meng X."/>
            <person name="Friedlander G."/>
            <person name="Reuveni E."/>
            <person name="Sukno S."/>
            <person name="Sherman A."/>
            <person name="Thon M."/>
            <person name="Fluhr R."/>
            <person name="Prusky D."/>
        </authorList>
    </citation>
    <scope>NUCLEOTIDE SEQUENCE [LARGE SCALE GENOMIC DNA]</scope>
    <source>
        <strain evidence="2">Cg-14</strain>
    </source>
</reference>
<organism evidence="1 2">
    <name type="scientific">Colletotrichum gloeosporioides (strain Cg-14)</name>
    <name type="common">Anthracnose fungus</name>
    <name type="synonym">Glomerella cingulata</name>
    <dbReference type="NCBI Taxonomy" id="1237896"/>
    <lineage>
        <taxon>Eukaryota</taxon>
        <taxon>Fungi</taxon>
        <taxon>Dikarya</taxon>
        <taxon>Ascomycota</taxon>
        <taxon>Pezizomycotina</taxon>
        <taxon>Sordariomycetes</taxon>
        <taxon>Hypocreomycetidae</taxon>
        <taxon>Glomerellales</taxon>
        <taxon>Glomerellaceae</taxon>
        <taxon>Colletotrichum</taxon>
        <taxon>Colletotrichum gloeosporioides species complex</taxon>
    </lineage>
</organism>
<evidence type="ECO:0000313" key="1">
    <source>
        <dbReference type="EMBL" id="EQB58200.1"/>
    </source>
</evidence>
<protein>
    <submittedName>
        <fullName evidence="1">Uncharacterized protein</fullName>
    </submittedName>
</protein>
<dbReference type="Proteomes" id="UP000015530">
    <property type="component" value="Unassembled WGS sequence"/>
</dbReference>
<dbReference type="EMBL" id="AMYD01000338">
    <property type="protein sequence ID" value="EQB58200.1"/>
    <property type="molecule type" value="Genomic_DNA"/>
</dbReference>
<name>T0MB55_COLGC</name>
<dbReference type="HOGENOM" id="CLU_2196750_0_0_1"/>
<accession>T0MB55</accession>
<dbReference type="OrthoDB" id="2150604at2759"/>
<dbReference type="AlphaFoldDB" id="T0MB55"/>